<sequence length="168" mass="18981">MACFLLEGCVHLKSTQLSGLSALLSEKEDPLLPYEWQIQWGEYQKNVYAVDLNPVYVFGNVFGDGVTLENMRIREAEGLGKFNHLWQFIERGEHIMAYESGVLRATFNCGGWRMVSREPVVRLEQNCTELKGHLAVNSIELDAAGNVSKLVYSLFEGRPSLILSKLQL</sequence>
<dbReference type="EMBL" id="BAABLX010000009">
    <property type="protein sequence ID" value="GAA4939810.1"/>
    <property type="molecule type" value="Genomic_DNA"/>
</dbReference>
<gene>
    <name evidence="1" type="ORF">GCM10025791_17620</name>
</gene>
<dbReference type="Proteomes" id="UP001409585">
    <property type="component" value="Unassembled WGS sequence"/>
</dbReference>
<dbReference type="AlphaFoldDB" id="A0AAV3U0S5"/>
<reference evidence="2" key="1">
    <citation type="journal article" date="2019" name="Int. J. Syst. Evol. Microbiol.">
        <title>The Global Catalogue of Microorganisms (GCM) 10K type strain sequencing project: providing services to taxonomists for standard genome sequencing and annotation.</title>
        <authorList>
            <consortium name="The Broad Institute Genomics Platform"/>
            <consortium name="The Broad Institute Genome Sequencing Center for Infectious Disease"/>
            <person name="Wu L."/>
            <person name="Ma J."/>
        </authorList>
    </citation>
    <scope>NUCLEOTIDE SEQUENCE [LARGE SCALE GENOMIC DNA]</scope>
    <source>
        <strain evidence="2">JCM 19134</strain>
    </source>
</reference>
<protein>
    <submittedName>
        <fullName evidence="1">Uncharacterized protein</fullName>
    </submittedName>
</protein>
<keyword evidence="2" id="KW-1185">Reference proteome</keyword>
<comment type="caution">
    <text evidence="1">The sequence shown here is derived from an EMBL/GenBank/DDBJ whole genome shotgun (WGS) entry which is preliminary data.</text>
</comment>
<evidence type="ECO:0000313" key="2">
    <source>
        <dbReference type="Proteomes" id="UP001409585"/>
    </source>
</evidence>
<organism evidence="1 2">
    <name type="scientific">Halioxenophilus aromaticivorans</name>
    <dbReference type="NCBI Taxonomy" id="1306992"/>
    <lineage>
        <taxon>Bacteria</taxon>
        <taxon>Pseudomonadati</taxon>
        <taxon>Pseudomonadota</taxon>
        <taxon>Gammaproteobacteria</taxon>
        <taxon>Alteromonadales</taxon>
        <taxon>Alteromonadaceae</taxon>
        <taxon>Halioxenophilus</taxon>
    </lineage>
</organism>
<name>A0AAV3U0S5_9ALTE</name>
<accession>A0AAV3U0S5</accession>
<proteinExistence type="predicted"/>
<evidence type="ECO:0000313" key="1">
    <source>
        <dbReference type="EMBL" id="GAA4939810.1"/>
    </source>
</evidence>